<feature type="region of interest" description="Disordered" evidence="1">
    <location>
        <begin position="1"/>
        <end position="47"/>
    </location>
</feature>
<dbReference type="Gene3D" id="1.25.40.10">
    <property type="entry name" value="Tetratricopeptide repeat domain"/>
    <property type="match status" value="1"/>
</dbReference>
<dbReference type="SMART" id="SM00382">
    <property type="entry name" value="AAA"/>
    <property type="match status" value="1"/>
</dbReference>
<accession>A0ABV8HVC5</accession>
<feature type="domain" description="AAA+ ATPase" evidence="2">
    <location>
        <begin position="76"/>
        <end position="250"/>
    </location>
</feature>
<feature type="compositionally biased region" description="Pro residues" evidence="1">
    <location>
        <begin position="342"/>
        <end position="351"/>
    </location>
</feature>
<dbReference type="RefSeq" id="WP_386436970.1">
    <property type="nucleotide sequence ID" value="NZ_JBHSBB010000034.1"/>
</dbReference>
<keyword evidence="4" id="KW-1185">Reference proteome</keyword>
<evidence type="ECO:0000259" key="2">
    <source>
        <dbReference type="SMART" id="SM00382"/>
    </source>
</evidence>
<comment type="caution">
    <text evidence="3">The sequence shown here is derived from an EMBL/GenBank/DDBJ whole genome shotgun (WGS) entry which is preliminary data.</text>
</comment>
<protein>
    <submittedName>
        <fullName evidence="3">Tetratricopeptide repeat protein</fullName>
    </submittedName>
</protein>
<sequence length="760" mass="79411">MTDQALDPLPAHPADDAPPAPVVRPARAPEERTAPVADTLPPDLPGFVGRERELAELRAEISRPGLGASRSKHPDRARVLLVVGRPGVGRTAMAVHLAHQLASRYPDGRFFLRLTGEGGEPIPAEQTTATLLRAVTGRAGGNTEAGEDPPAGENAPTAAPATAGPGWPAPPRPVPPEADPAAALREAFAGRRMLVVLDDVTDAGQLAGVLPEAAGSLVLVTSGGPLPGIADARPSTLGGLDTAAGVALLGQSLGDIRLTNDPRGAEALVQEAAGHPTALRLVGAWLAAQPRLALSEAAVRLRSASAGAFPAARATDGLAPPELVAKAASRTPAGRGAKPGPVTDPPAPPTAPGELVRAFRLVYEALPDTAARMLRLLVLAPAGLVDAQAASALAGCSVPAAQGTLEDFVAGGLLTAGPEEGQYRLPGCLEPLLRGLVDSRDRPEDVRLARARMLERTVRLLLSCRAALGGEAPADGLPRTLRFASPSVAADWLASRLPALMSAARTAVADGELDTLARRLVAALVRALVDAPAAFPALAERYDLHRLVLDIAERRGLHREKAAALINLADLDAESGRPQDALEKYRQALGAARTSGDTEAEGRVLEALGGTYLALRDLPRASDWFGRALALRQARGELGHQARLHARIGSVLTHLGRYGPALREWRSAVGVYRRLGDLPSQARALTEAARVQEYAGHPEDALRTCRDALYWARQAGERRLEAAVLLRLADALDRLGDSGGAGLQRAAARRLFRPGEFPAF</sequence>
<dbReference type="SUPFAM" id="SSF48452">
    <property type="entry name" value="TPR-like"/>
    <property type="match status" value="1"/>
</dbReference>
<gene>
    <name evidence="3" type="ORF">ACFO3J_31830</name>
</gene>
<dbReference type="Proteomes" id="UP001595765">
    <property type="component" value="Unassembled WGS sequence"/>
</dbReference>
<reference evidence="4" key="1">
    <citation type="journal article" date="2019" name="Int. J. Syst. Evol. Microbiol.">
        <title>The Global Catalogue of Microorganisms (GCM) 10K type strain sequencing project: providing services to taxonomists for standard genome sequencing and annotation.</title>
        <authorList>
            <consortium name="The Broad Institute Genomics Platform"/>
            <consortium name="The Broad Institute Genome Sequencing Center for Infectious Disease"/>
            <person name="Wu L."/>
            <person name="Ma J."/>
        </authorList>
    </citation>
    <scope>NUCLEOTIDE SEQUENCE [LARGE SCALE GENOMIC DNA]</scope>
    <source>
        <strain evidence="4">CGMCC 4.7237</strain>
    </source>
</reference>
<dbReference type="InterPro" id="IPR041664">
    <property type="entry name" value="AAA_16"/>
</dbReference>
<dbReference type="Gene3D" id="3.40.50.300">
    <property type="entry name" value="P-loop containing nucleotide triphosphate hydrolases"/>
    <property type="match status" value="1"/>
</dbReference>
<organism evidence="3 4">
    <name type="scientific">Streptomyces polygonati</name>
    <dbReference type="NCBI Taxonomy" id="1617087"/>
    <lineage>
        <taxon>Bacteria</taxon>
        <taxon>Bacillati</taxon>
        <taxon>Actinomycetota</taxon>
        <taxon>Actinomycetes</taxon>
        <taxon>Kitasatosporales</taxon>
        <taxon>Streptomycetaceae</taxon>
        <taxon>Streptomyces</taxon>
    </lineage>
</organism>
<feature type="compositionally biased region" description="Low complexity" evidence="1">
    <location>
        <begin position="149"/>
        <end position="166"/>
    </location>
</feature>
<evidence type="ECO:0000313" key="3">
    <source>
        <dbReference type="EMBL" id="MFC4036015.1"/>
    </source>
</evidence>
<dbReference type="InterPro" id="IPR003593">
    <property type="entry name" value="AAA+_ATPase"/>
</dbReference>
<proteinExistence type="predicted"/>
<dbReference type="SMART" id="SM00028">
    <property type="entry name" value="TPR"/>
    <property type="match status" value="4"/>
</dbReference>
<dbReference type="Pfam" id="PF13191">
    <property type="entry name" value="AAA_16"/>
    <property type="match status" value="1"/>
</dbReference>
<feature type="region of interest" description="Disordered" evidence="1">
    <location>
        <begin position="330"/>
        <end position="351"/>
    </location>
</feature>
<evidence type="ECO:0000256" key="1">
    <source>
        <dbReference type="SAM" id="MobiDB-lite"/>
    </source>
</evidence>
<dbReference type="SUPFAM" id="SSF52540">
    <property type="entry name" value="P-loop containing nucleoside triphosphate hydrolases"/>
    <property type="match status" value="1"/>
</dbReference>
<evidence type="ECO:0000313" key="4">
    <source>
        <dbReference type="Proteomes" id="UP001595765"/>
    </source>
</evidence>
<dbReference type="PANTHER" id="PTHR47691:SF3">
    <property type="entry name" value="HTH-TYPE TRANSCRIPTIONAL REGULATOR RV0890C-RELATED"/>
    <property type="match status" value="1"/>
</dbReference>
<name>A0ABV8HVC5_9ACTN</name>
<dbReference type="EMBL" id="JBHSBB010000034">
    <property type="protein sequence ID" value="MFC4036015.1"/>
    <property type="molecule type" value="Genomic_DNA"/>
</dbReference>
<dbReference type="InterPro" id="IPR011990">
    <property type="entry name" value="TPR-like_helical_dom_sf"/>
</dbReference>
<feature type="region of interest" description="Disordered" evidence="1">
    <location>
        <begin position="139"/>
        <end position="175"/>
    </location>
</feature>
<dbReference type="PANTHER" id="PTHR47691">
    <property type="entry name" value="REGULATOR-RELATED"/>
    <property type="match status" value="1"/>
</dbReference>
<dbReference type="InterPro" id="IPR027417">
    <property type="entry name" value="P-loop_NTPase"/>
</dbReference>
<dbReference type="InterPro" id="IPR019734">
    <property type="entry name" value="TPR_rpt"/>
</dbReference>